<evidence type="ECO:0000313" key="1">
    <source>
        <dbReference type="EMBL" id="KAI3761903.1"/>
    </source>
</evidence>
<protein>
    <submittedName>
        <fullName evidence="1">Uncharacterized protein</fullName>
    </submittedName>
</protein>
<evidence type="ECO:0000313" key="2">
    <source>
        <dbReference type="Proteomes" id="UP001056120"/>
    </source>
</evidence>
<reference evidence="1 2" key="2">
    <citation type="journal article" date="2022" name="Mol. Ecol. Resour.">
        <title>The genomes of chicory, endive, great burdock and yacon provide insights into Asteraceae paleo-polyploidization history and plant inulin production.</title>
        <authorList>
            <person name="Fan W."/>
            <person name="Wang S."/>
            <person name="Wang H."/>
            <person name="Wang A."/>
            <person name="Jiang F."/>
            <person name="Liu H."/>
            <person name="Zhao H."/>
            <person name="Xu D."/>
            <person name="Zhang Y."/>
        </authorList>
    </citation>
    <scope>NUCLEOTIDE SEQUENCE [LARGE SCALE GENOMIC DNA]</scope>
    <source>
        <strain evidence="2">cv. Yunnan</strain>
        <tissue evidence="1">Leaves</tissue>
    </source>
</reference>
<dbReference type="EMBL" id="CM042034">
    <property type="protein sequence ID" value="KAI3761903.1"/>
    <property type="molecule type" value="Genomic_DNA"/>
</dbReference>
<dbReference type="Proteomes" id="UP001056120">
    <property type="component" value="Linkage Group LG17"/>
</dbReference>
<proteinExistence type="predicted"/>
<sequence length="1268" mass="139482">MSTWQVFSDAGNNFKWQRSGTKFSSEPQKALIDKPSSPHHLPSIVDLLFQGYASLYENQSVEIETPPTFRTGLGEPVVVKQSSLAKASCILGNQNAGENADTEYLKLDDNSNGVSTPFTFRTGSGKNVAIKQSSMAKALSMFGGQDDDDAFLDTGCFKVHEDNNYKVETPTTFQTGSGKLVAARTSSFEKAFSLLGDLDDDAFSGCSKVREDNNDKVETPITFQTGSGKLVAARKSSFEKAFSLLGDLDDDAFSALRRFWTIGSGFGSTSSPEQEIWNKNQRQHSRLTVELTPARGVLSNGGLVELSLDVLMVGVLVVVLRYRLDSGVVVARACSGNWGNGTVGPDNGIGCMFKTGSGKAVNICSTGLIKARTLLGLEENSVLDNASKGLEQSRTASAGTNLGFQEARPVPNSNFKFLSGGEIKDRRPQPPPIKFQTAGGRSIKVSSHALKQARSLLGDPDLGIFFKEGDAVFSSITNKENNVGTSLSDYIPKAKAKQMSNNFISPLISVSTDNKTRIRSEDIGLKSNLIKEFDAVENDMKQYNDNTLGVPKSLNRPLVDISNTFGADNKQVTGEKRKLSTRKYPSPFKKPRNSKFIPPLNKNSTLVSSGPMPKIPEESCCKRRVSTRYPFQFSRKCIKEYLGEPPFLQNMFENCPELIRKINSENADKYMFEDESGLKCMGLDSFFHMLAQSGCSTLSKEWIANHYRWIVWKLACYERCYPAKFSGKLLTASNVLEELKYRYEREVNNGHRSALKRILEGDAPPSSPLVLCIASIQLKRSAELDAETSNATESSSIELTDGWYSVKALLDELLLKQLVSGQLFVGQKLRICGAGLSGWNAPVSPLEASRMISLCLHINGTYRAHWADRLGFCKNGCPPLAFKCIKGSGGVVPSILVGVTRIYPVLYRERFRDGGFVVRSERLESKRVQLYDQRRSSIMEGIMAEFQSGLKCFQIDDDEGEKISKLLEQAAEPEVIMADMSLEQLTSFATYQAKIEATRQSEIDKLIEKALEEAGLGTRDVNTLMRVRVVGLTAQNHIQKSRSQQGLITIWNPTEKQQSELVEGQAYAVAGLTPINSDMNTIYLRAKGSTTKWRPLSPLTIEHFRPFYSPRKPVSLLKMGEVPLSSEFDVSAFVIHVGVVHKSSQQKRQWVFVADGSISSHPHELSDALLAISFCSPSVDCDSIVPINHNLVGSTVGFCNLIKCAKDQTNHIWVAEATDNSTYFLSYDGANSKHLKDAAASADQWAKASTLIIEKLKGKVSSIVAGKV</sequence>
<organism evidence="1 2">
    <name type="scientific">Smallanthus sonchifolius</name>
    <dbReference type="NCBI Taxonomy" id="185202"/>
    <lineage>
        <taxon>Eukaryota</taxon>
        <taxon>Viridiplantae</taxon>
        <taxon>Streptophyta</taxon>
        <taxon>Embryophyta</taxon>
        <taxon>Tracheophyta</taxon>
        <taxon>Spermatophyta</taxon>
        <taxon>Magnoliopsida</taxon>
        <taxon>eudicotyledons</taxon>
        <taxon>Gunneridae</taxon>
        <taxon>Pentapetalae</taxon>
        <taxon>asterids</taxon>
        <taxon>campanulids</taxon>
        <taxon>Asterales</taxon>
        <taxon>Asteraceae</taxon>
        <taxon>Asteroideae</taxon>
        <taxon>Heliantheae alliance</taxon>
        <taxon>Millerieae</taxon>
        <taxon>Smallanthus</taxon>
    </lineage>
</organism>
<gene>
    <name evidence="1" type="ORF">L1987_52326</name>
</gene>
<accession>A0ACB9ES56</accession>
<name>A0ACB9ES56_9ASTR</name>
<comment type="caution">
    <text evidence="1">The sequence shown here is derived from an EMBL/GenBank/DDBJ whole genome shotgun (WGS) entry which is preliminary data.</text>
</comment>
<keyword evidence="2" id="KW-1185">Reference proteome</keyword>
<reference evidence="2" key="1">
    <citation type="journal article" date="2022" name="Mol. Ecol. Resour.">
        <title>The genomes of chicory, endive, great burdock and yacon provide insights into Asteraceae palaeo-polyploidization history and plant inulin production.</title>
        <authorList>
            <person name="Fan W."/>
            <person name="Wang S."/>
            <person name="Wang H."/>
            <person name="Wang A."/>
            <person name="Jiang F."/>
            <person name="Liu H."/>
            <person name="Zhao H."/>
            <person name="Xu D."/>
            <person name="Zhang Y."/>
        </authorList>
    </citation>
    <scope>NUCLEOTIDE SEQUENCE [LARGE SCALE GENOMIC DNA]</scope>
    <source>
        <strain evidence="2">cv. Yunnan</strain>
    </source>
</reference>